<dbReference type="PIRSF" id="PIRSF001369">
    <property type="entry name" value="Citrate_synth"/>
    <property type="match status" value="1"/>
</dbReference>
<dbReference type="GO" id="GO:0005829">
    <property type="term" value="C:cytosol"/>
    <property type="evidence" value="ECO:0007669"/>
    <property type="project" value="TreeGrafter"/>
</dbReference>
<dbReference type="Proteomes" id="UP000012589">
    <property type="component" value="Unassembled WGS sequence"/>
</dbReference>
<dbReference type="Gene3D" id="1.10.580.10">
    <property type="entry name" value="Citrate Synthase, domain 1"/>
    <property type="match status" value="1"/>
</dbReference>
<protein>
    <recommendedName>
        <fullName evidence="5">Citrate synthase</fullName>
    </recommendedName>
</protein>
<comment type="pathway">
    <text evidence="1">Carbohydrate metabolism; tricarboxylic acid cycle.</text>
</comment>
<name>N2AU33_9FIRM</name>
<dbReference type="InterPro" id="IPR036969">
    <property type="entry name" value="Citrate_synthase_sf"/>
</dbReference>
<feature type="active site" evidence="6">
    <location>
        <position position="390"/>
    </location>
</feature>
<dbReference type="InterPro" id="IPR002020">
    <property type="entry name" value="Citrate_synthase"/>
</dbReference>
<dbReference type="Pfam" id="PF00285">
    <property type="entry name" value="Citrate_synt"/>
    <property type="match status" value="1"/>
</dbReference>
<dbReference type="SUPFAM" id="SSF48256">
    <property type="entry name" value="Citrate synthase"/>
    <property type="match status" value="1"/>
</dbReference>
<dbReference type="PRINTS" id="PR00143">
    <property type="entry name" value="CITRTSNTHASE"/>
</dbReference>
<evidence type="ECO:0000256" key="2">
    <source>
        <dbReference type="ARBA" id="ARBA00010566"/>
    </source>
</evidence>
<dbReference type="STRING" id="1235802.C823_02115"/>
<comment type="caution">
    <text evidence="7">The sequence shown here is derived from an EMBL/GenBank/DDBJ whole genome shotgun (WGS) entry which is preliminary data.</text>
</comment>
<comment type="similarity">
    <text evidence="2 5">Belongs to the citrate synthase family.</text>
</comment>
<dbReference type="InterPro" id="IPR024176">
    <property type="entry name" value="Citrate_synthase_bac-typ"/>
</dbReference>
<gene>
    <name evidence="7" type="ORF">C823_02115</name>
</gene>
<dbReference type="HOGENOM" id="CLU_025068_2_2_9"/>
<dbReference type="NCBIfam" id="NF010635">
    <property type="entry name" value="PRK14032.1"/>
    <property type="match status" value="1"/>
</dbReference>
<dbReference type="UniPathway" id="UPA00223"/>
<dbReference type="AlphaFoldDB" id="N2AU33"/>
<evidence type="ECO:0000256" key="1">
    <source>
        <dbReference type="ARBA" id="ARBA00005163"/>
    </source>
</evidence>
<dbReference type="GO" id="GO:0006099">
    <property type="term" value="P:tricarboxylic acid cycle"/>
    <property type="evidence" value="ECO:0007669"/>
    <property type="project" value="UniProtKB-UniPathway"/>
</dbReference>
<dbReference type="PANTHER" id="PTHR11739:SF4">
    <property type="entry name" value="CITRATE SYNTHASE, PEROXISOMAL"/>
    <property type="match status" value="1"/>
</dbReference>
<sequence length="446" mass="51074">MRLKNREQMNDYMHRQEEICRKNDTISPRLYEEYGVNLGLRDENGNGVLTGLTKVSKIVSSTIQNGQKIPCDGQLWYRGYRVEDLIRSLSEEELGFEKIAYLLLMGEMPSESEYEQFFEMIGEYRVLPSNFTRDVIMKKPGADIMNTMTRSILMLASYDKHAMDTSIPNSLRQCIQLISRFPILAVYGYNAYNYYENQSSMIIHNPDPSLSTAENILRMLRPDRKYLPVEAKVLDTALLLHMEHGGGNNSTFTTRVVTSSGSDTYSTIAAAMSSLKGPKHGGANIKVMQMMEDIRAHVRDYADREELEAYLSKILDGDAFDGKKLIYGMGHAVYTMSDPRERVFKRYVEKLAEAKGRQQDMILYQGIEEIAPVLIASKRNRNKEVSPNVDFYSGFVYEMLGIPQELYTAMFAVARIVGWSAHRMEELICTDKIIRPAYMSVMEKRQ</sequence>
<feature type="active site" evidence="6">
    <location>
        <position position="331"/>
    </location>
</feature>
<dbReference type="PANTHER" id="PTHR11739">
    <property type="entry name" value="CITRATE SYNTHASE"/>
    <property type="match status" value="1"/>
</dbReference>
<keyword evidence="8" id="KW-1185">Reference proteome</keyword>
<dbReference type="InterPro" id="IPR016142">
    <property type="entry name" value="Citrate_synth-like_lrg_a-sub"/>
</dbReference>
<evidence type="ECO:0000256" key="3">
    <source>
        <dbReference type="ARBA" id="ARBA00022679"/>
    </source>
</evidence>
<evidence type="ECO:0000313" key="8">
    <source>
        <dbReference type="Proteomes" id="UP000012589"/>
    </source>
</evidence>
<keyword evidence="3 5" id="KW-0808">Transferase</keyword>
<evidence type="ECO:0000256" key="6">
    <source>
        <dbReference type="PIRSR" id="PIRSR001369-1"/>
    </source>
</evidence>
<dbReference type="GO" id="GO:0036440">
    <property type="term" value="F:citrate synthase activity"/>
    <property type="evidence" value="ECO:0007669"/>
    <property type="project" value="UniProtKB-EC"/>
</dbReference>
<accession>N2AU33</accession>
<dbReference type="PATRIC" id="fig|1235802.3.peg.2247"/>
<evidence type="ECO:0000313" key="7">
    <source>
        <dbReference type="EMBL" id="EMZ27974.1"/>
    </source>
</evidence>
<dbReference type="EMBL" id="AQFT01000066">
    <property type="protein sequence ID" value="EMZ27974.1"/>
    <property type="molecule type" value="Genomic_DNA"/>
</dbReference>
<dbReference type="GO" id="GO:0005975">
    <property type="term" value="P:carbohydrate metabolic process"/>
    <property type="evidence" value="ECO:0007669"/>
    <property type="project" value="TreeGrafter"/>
</dbReference>
<evidence type="ECO:0000256" key="4">
    <source>
        <dbReference type="ARBA" id="ARBA00049288"/>
    </source>
</evidence>
<dbReference type="InterPro" id="IPR016143">
    <property type="entry name" value="Citrate_synth-like_sm_a-sub"/>
</dbReference>
<comment type="catalytic activity">
    <reaction evidence="4">
        <text>oxaloacetate + acetyl-CoA + H2O = citrate + CoA + H(+)</text>
        <dbReference type="Rhea" id="RHEA:16845"/>
        <dbReference type="ChEBI" id="CHEBI:15377"/>
        <dbReference type="ChEBI" id="CHEBI:15378"/>
        <dbReference type="ChEBI" id="CHEBI:16452"/>
        <dbReference type="ChEBI" id="CHEBI:16947"/>
        <dbReference type="ChEBI" id="CHEBI:57287"/>
        <dbReference type="ChEBI" id="CHEBI:57288"/>
        <dbReference type="EC" id="2.3.3.16"/>
    </reaction>
</comment>
<dbReference type="eggNOG" id="COG0372">
    <property type="taxonomic scope" value="Bacteria"/>
</dbReference>
<reference evidence="7 8" key="1">
    <citation type="journal article" date="2014" name="Genome Announc.">
        <title>Draft genome sequences of the altered schaedler flora, a defined bacterial community from gnotobiotic mice.</title>
        <authorList>
            <person name="Wannemuehler M.J."/>
            <person name="Overstreet A.M."/>
            <person name="Ward D.V."/>
            <person name="Phillips G.J."/>
        </authorList>
    </citation>
    <scope>NUCLEOTIDE SEQUENCE [LARGE SCALE GENOMIC DNA]</scope>
    <source>
        <strain evidence="7 8">ASF492</strain>
    </source>
</reference>
<dbReference type="Gene3D" id="1.10.230.10">
    <property type="entry name" value="Cytochrome P450-Terp, domain 2"/>
    <property type="match status" value="1"/>
</dbReference>
<organism evidence="7 8">
    <name type="scientific">Eubacterium plexicaudatum ASF492</name>
    <dbReference type="NCBI Taxonomy" id="1235802"/>
    <lineage>
        <taxon>Bacteria</taxon>
        <taxon>Bacillati</taxon>
        <taxon>Bacillota</taxon>
        <taxon>Clostridia</taxon>
        <taxon>Eubacteriales</taxon>
        <taxon>Eubacteriaceae</taxon>
        <taxon>Eubacterium</taxon>
    </lineage>
</organism>
<proteinExistence type="inferred from homology"/>
<dbReference type="OrthoDB" id="9800864at2"/>
<evidence type="ECO:0000256" key="5">
    <source>
        <dbReference type="PIRNR" id="PIRNR001369"/>
    </source>
</evidence>